<dbReference type="Proteomes" id="UP000474565">
    <property type="component" value="Unassembled WGS sequence"/>
</dbReference>
<dbReference type="InterPro" id="IPR000653">
    <property type="entry name" value="DegT/StrS_aminotransferase"/>
</dbReference>
<keyword evidence="3 4" id="KW-0663">Pyridoxal phosphate</keyword>
<gene>
    <name evidence="5" type="ORF">GTP44_13425</name>
</gene>
<dbReference type="PANTHER" id="PTHR30244">
    <property type="entry name" value="TRANSAMINASE"/>
    <property type="match status" value="1"/>
</dbReference>
<dbReference type="Pfam" id="PF01041">
    <property type="entry name" value="DegT_DnrJ_EryC1"/>
    <property type="match status" value="1"/>
</dbReference>
<dbReference type="PANTHER" id="PTHR30244:SF34">
    <property type="entry name" value="DTDP-4-AMINO-4,6-DIDEOXYGALACTOSE TRANSAMINASE"/>
    <property type="match status" value="1"/>
</dbReference>
<proteinExistence type="inferred from homology"/>
<dbReference type="GO" id="GO:0008483">
    <property type="term" value="F:transaminase activity"/>
    <property type="evidence" value="ECO:0007669"/>
    <property type="project" value="UniProtKB-KW"/>
</dbReference>
<dbReference type="InterPro" id="IPR015421">
    <property type="entry name" value="PyrdxlP-dep_Trfase_major"/>
</dbReference>
<dbReference type="PIRSF" id="PIRSF000390">
    <property type="entry name" value="PLP_StrS"/>
    <property type="match status" value="1"/>
</dbReference>
<dbReference type="InterPro" id="IPR015422">
    <property type="entry name" value="PyrdxlP-dep_Trfase_small"/>
</dbReference>
<keyword evidence="5" id="KW-0808">Transferase</keyword>
<evidence type="ECO:0000256" key="4">
    <source>
        <dbReference type="RuleBase" id="RU004508"/>
    </source>
</evidence>
<evidence type="ECO:0000256" key="1">
    <source>
        <dbReference type="ARBA" id="ARBA00037999"/>
    </source>
</evidence>
<dbReference type="Gene3D" id="3.40.640.10">
    <property type="entry name" value="Type I PLP-dependent aspartate aminotransferase-like (Major domain)"/>
    <property type="match status" value="1"/>
</dbReference>
<evidence type="ECO:0000313" key="6">
    <source>
        <dbReference type="Proteomes" id="UP000474565"/>
    </source>
</evidence>
<keyword evidence="5" id="KW-0032">Aminotransferase</keyword>
<comment type="similarity">
    <text evidence="1 4">Belongs to the DegT/DnrJ/EryC1 family.</text>
</comment>
<organism evidence="5 6">
    <name type="scientific">Duganella lactea</name>
    <dbReference type="NCBI Taxonomy" id="2692173"/>
    <lineage>
        <taxon>Bacteria</taxon>
        <taxon>Pseudomonadati</taxon>
        <taxon>Pseudomonadota</taxon>
        <taxon>Betaproteobacteria</taxon>
        <taxon>Burkholderiales</taxon>
        <taxon>Oxalobacteraceae</taxon>
        <taxon>Telluria group</taxon>
        <taxon>Duganella</taxon>
    </lineage>
</organism>
<dbReference type="EMBL" id="WWCP01000014">
    <property type="protein sequence ID" value="MYM82954.1"/>
    <property type="molecule type" value="Genomic_DNA"/>
</dbReference>
<dbReference type="CDD" id="cd00616">
    <property type="entry name" value="AHBA_syn"/>
    <property type="match status" value="1"/>
</dbReference>
<dbReference type="Gene3D" id="3.90.1150.10">
    <property type="entry name" value="Aspartate Aminotransferase, domain 1"/>
    <property type="match status" value="1"/>
</dbReference>
<evidence type="ECO:0000313" key="5">
    <source>
        <dbReference type="EMBL" id="MYM82954.1"/>
    </source>
</evidence>
<feature type="active site" description="Proton acceptor" evidence="2">
    <location>
        <position position="185"/>
    </location>
</feature>
<evidence type="ECO:0000256" key="3">
    <source>
        <dbReference type="PIRSR" id="PIRSR000390-2"/>
    </source>
</evidence>
<feature type="modified residue" description="N6-(pyridoxal phosphate)lysine" evidence="3">
    <location>
        <position position="185"/>
    </location>
</feature>
<evidence type="ECO:0000256" key="2">
    <source>
        <dbReference type="PIRSR" id="PIRSR000390-1"/>
    </source>
</evidence>
<comment type="caution">
    <text evidence="5">The sequence shown here is derived from an EMBL/GenBank/DDBJ whole genome shotgun (WGS) entry which is preliminary data.</text>
</comment>
<dbReference type="SUPFAM" id="SSF53383">
    <property type="entry name" value="PLP-dependent transferases"/>
    <property type="match status" value="1"/>
</dbReference>
<dbReference type="AlphaFoldDB" id="A0A6L8MK08"/>
<sequence>MLNTKFAPWPSFTEEEADAVKNVILSNKVNYWTGTECREFEKEFAAWTGAEHAIALSNGTLALDVALKALGIGPGDDVIVTPRTFIASISCVVTCGATPVFADIDRDSQNLSAATIAKALTPNTKAIICVHLAGLPCDMDPIMALAKQHGLYVIEDCAQAHGARYKGRMVGTIGDIGAWSFCQDKIMTTGGEGGMVTTNRRDLWSTMWSYKDHGKSWEAVYERQHASGFRWLHESFGTNWRMLEMQAVIGRIQLRRMTEWTAQRTAHAEAIAATCRRHAALRVPAVPADTVHAYYRFYAFVEPQHLADGWSRDRIVHEITALSVPCFQGSCSEVYLEKAFDHTGYRPTERLPVARELGETSLMFLVHPTLGAADIEQTQTAIDKVLTMASKP</sequence>
<reference evidence="5 6" key="1">
    <citation type="submission" date="2019-12" db="EMBL/GenBank/DDBJ databases">
        <title>Novel species isolated from a subtropical stream in China.</title>
        <authorList>
            <person name="Lu H."/>
        </authorList>
    </citation>
    <scope>NUCLEOTIDE SEQUENCE [LARGE SCALE GENOMIC DNA]</scope>
    <source>
        <strain evidence="5 6">FT50W</strain>
    </source>
</reference>
<accession>A0A6L8MK08</accession>
<dbReference type="GO" id="GO:0000271">
    <property type="term" value="P:polysaccharide biosynthetic process"/>
    <property type="evidence" value="ECO:0007669"/>
    <property type="project" value="TreeGrafter"/>
</dbReference>
<name>A0A6L8MK08_9BURK</name>
<dbReference type="InterPro" id="IPR015424">
    <property type="entry name" value="PyrdxlP-dep_Trfase"/>
</dbReference>
<dbReference type="GO" id="GO:0030170">
    <property type="term" value="F:pyridoxal phosphate binding"/>
    <property type="evidence" value="ECO:0007669"/>
    <property type="project" value="TreeGrafter"/>
</dbReference>
<protein>
    <submittedName>
        <fullName evidence="5">Aminotransferase class V-fold PLP-dependent enzyme</fullName>
    </submittedName>
</protein>
<dbReference type="RefSeq" id="WP_161019836.1">
    <property type="nucleotide sequence ID" value="NZ_WWCP01000014.1"/>
</dbReference>